<keyword evidence="1" id="KW-0175">Coiled coil</keyword>
<evidence type="ECO:0000256" key="1">
    <source>
        <dbReference type="SAM" id="Coils"/>
    </source>
</evidence>
<dbReference type="WBParaSite" id="PDA_v2.g22603.t1">
    <property type="protein sequence ID" value="PDA_v2.g22603.t1"/>
    <property type="gene ID" value="PDA_v2.g22603"/>
</dbReference>
<dbReference type="Gene3D" id="1.20.1270.60">
    <property type="entry name" value="Arfaptin homology (AH) domain/BAR domain"/>
    <property type="match status" value="1"/>
</dbReference>
<feature type="domain" description="BAR" evidence="2">
    <location>
        <begin position="5"/>
        <end position="209"/>
    </location>
</feature>
<feature type="coiled-coil region" evidence="1">
    <location>
        <begin position="125"/>
        <end position="161"/>
    </location>
</feature>
<accession>A0A914PV32</accession>
<dbReference type="AlphaFoldDB" id="A0A914PV32"/>
<dbReference type="InterPro" id="IPR027267">
    <property type="entry name" value="AH/BAR_dom_sf"/>
</dbReference>
<dbReference type="GO" id="GO:0005737">
    <property type="term" value="C:cytoplasm"/>
    <property type="evidence" value="ECO:0007669"/>
    <property type="project" value="InterPro"/>
</dbReference>
<evidence type="ECO:0000259" key="2">
    <source>
        <dbReference type="Pfam" id="PF03114"/>
    </source>
</evidence>
<dbReference type="SUPFAM" id="SSF103657">
    <property type="entry name" value="BAR/IMD domain-like"/>
    <property type="match status" value="1"/>
</dbReference>
<sequence>MRNLFNREKTTAFPKEFEDALTALKITKQCTEDTVKALEKVLRDPNKNEEKVEEILAVGKICEKYTNTFGDGSLTTVLTSSSTVLSVVAKKEKQMRKECYEHVLLPVKVWAQDDYPRFMKDVEKCRKLRDQMESAGKAVQNKNTEEKIVKFEAAKNEFNKSYESCKQEVDRTKKVHQHHMNCMKLMSQHHLMFFKAVDEELNKATEAMAKCVESQAKPSKQ</sequence>
<name>A0A914PV32_9BILA</name>
<reference evidence="4" key="1">
    <citation type="submission" date="2022-11" db="UniProtKB">
        <authorList>
            <consortium name="WormBaseParasite"/>
        </authorList>
    </citation>
    <scope>IDENTIFICATION</scope>
</reference>
<proteinExistence type="predicted"/>
<dbReference type="Proteomes" id="UP000887578">
    <property type="component" value="Unplaced"/>
</dbReference>
<evidence type="ECO:0000313" key="3">
    <source>
        <dbReference type="Proteomes" id="UP000887578"/>
    </source>
</evidence>
<keyword evidence="3" id="KW-1185">Reference proteome</keyword>
<protein>
    <submittedName>
        <fullName evidence="4">BAR domain-containing protein</fullName>
    </submittedName>
</protein>
<dbReference type="Pfam" id="PF03114">
    <property type="entry name" value="BAR"/>
    <property type="match status" value="1"/>
</dbReference>
<dbReference type="InterPro" id="IPR004148">
    <property type="entry name" value="BAR_dom"/>
</dbReference>
<evidence type="ECO:0000313" key="4">
    <source>
        <dbReference type="WBParaSite" id="PDA_v2.g22603.t1"/>
    </source>
</evidence>
<organism evidence="3 4">
    <name type="scientific">Panagrolaimus davidi</name>
    <dbReference type="NCBI Taxonomy" id="227884"/>
    <lineage>
        <taxon>Eukaryota</taxon>
        <taxon>Metazoa</taxon>
        <taxon>Ecdysozoa</taxon>
        <taxon>Nematoda</taxon>
        <taxon>Chromadorea</taxon>
        <taxon>Rhabditida</taxon>
        <taxon>Tylenchina</taxon>
        <taxon>Panagrolaimomorpha</taxon>
        <taxon>Panagrolaimoidea</taxon>
        <taxon>Panagrolaimidae</taxon>
        <taxon>Panagrolaimus</taxon>
    </lineage>
</organism>